<reference evidence="2 3" key="2">
    <citation type="journal article" date="2017" name="Nature">
        <title>The Apostasia genome and the evolution of orchids.</title>
        <authorList>
            <person name="Zhang G.Q."/>
            <person name="Liu K.W."/>
            <person name="Li Z."/>
            <person name="Lohaus R."/>
            <person name="Hsiao Y.Y."/>
            <person name="Niu S.C."/>
            <person name="Wang J.Y."/>
            <person name="Lin Y.C."/>
            <person name="Xu Q."/>
            <person name="Chen L.J."/>
            <person name="Yoshida K."/>
            <person name="Fujiwara S."/>
            <person name="Wang Z.W."/>
            <person name="Zhang Y.Q."/>
            <person name="Mitsuda N."/>
            <person name="Wang M."/>
            <person name="Liu G.H."/>
            <person name="Pecoraro L."/>
            <person name="Huang H.X."/>
            <person name="Xiao X.J."/>
            <person name="Lin M."/>
            <person name="Wu X.Y."/>
            <person name="Wu W.L."/>
            <person name="Chen Y.Y."/>
            <person name="Chang S.B."/>
            <person name="Sakamoto S."/>
            <person name="Ohme-Takagi M."/>
            <person name="Yagi M."/>
            <person name="Zeng S.J."/>
            <person name="Shen C.Y."/>
            <person name="Yeh C.M."/>
            <person name="Luo Y.B."/>
            <person name="Tsai W.C."/>
            <person name="Van de Peer Y."/>
            <person name="Liu Z.J."/>
        </authorList>
    </citation>
    <scope>NUCLEOTIDE SEQUENCE [LARGE SCALE GENOMIC DNA]</scope>
    <source>
        <tissue evidence="2">The whole plant</tissue>
    </source>
</reference>
<gene>
    <name evidence="2" type="ORF">MA16_Dca028781</name>
</gene>
<dbReference type="EMBL" id="KZ505631">
    <property type="protein sequence ID" value="PKU59019.1"/>
    <property type="molecule type" value="Genomic_DNA"/>
</dbReference>
<evidence type="ECO:0000256" key="1">
    <source>
        <dbReference type="SAM" id="MobiDB-lite"/>
    </source>
</evidence>
<proteinExistence type="predicted"/>
<feature type="compositionally biased region" description="Basic and acidic residues" evidence="1">
    <location>
        <begin position="1"/>
        <end position="15"/>
    </location>
</feature>
<dbReference type="AlphaFoldDB" id="A0A2I0V6G9"/>
<evidence type="ECO:0000313" key="2">
    <source>
        <dbReference type="EMBL" id="PKU59019.1"/>
    </source>
</evidence>
<reference evidence="2 3" key="1">
    <citation type="journal article" date="2016" name="Sci. Rep.">
        <title>The Dendrobium catenatum Lindl. genome sequence provides insights into polysaccharide synthase, floral development and adaptive evolution.</title>
        <authorList>
            <person name="Zhang G.Q."/>
            <person name="Xu Q."/>
            <person name="Bian C."/>
            <person name="Tsai W.C."/>
            <person name="Yeh C.M."/>
            <person name="Liu K.W."/>
            <person name="Yoshida K."/>
            <person name="Zhang L.S."/>
            <person name="Chang S.B."/>
            <person name="Chen F."/>
            <person name="Shi Y."/>
            <person name="Su Y.Y."/>
            <person name="Zhang Y.Q."/>
            <person name="Chen L.J."/>
            <person name="Yin Y."/>
            <person name="Lin M."/>
            <person name="Huang H."/>
            <person name="Deng H."/>
            <person name="Wang Z.W."/>
            <person name="Zhu S.L."/>
            <person name="Zhao X."/>
            <person name="Deng C."/>
            <person name="Niu S.C."/>
            <person name="Huang J."/>
            <person name="Wang M."/>
            <person name="Liu G.H."/>
            <person name="Yang H.J."/>
            <person name="Xiao X.J."/>
            <person name="Hsiao Y.Y."/>
            <person name="Wu W.L."/>
            <person name="Chen Y.Y."/>
            <person name="Mitsuda N."/>
            <person name="Ohme-Takagi M."/>
            <person name="Luo Y.B."/>
            <person name="Van de Peer Y."/>
            <person name="Liu Z.J."/>
        </authorList>
    </citation>
    <scope>NUCLEOTIDE SEQUENCE [LARGE SCALE GENOMIC DNA]</scope>
    <source>
        <tissue evidence="2">The whole plant</tissue>
    </source>
</reference>
<protein>
    <submittedName>
        <fullName evidence="2">Uncharacterized protein</fullName>
    </submittedName>
</protein>
<organism evidence="2 3">
    <name type="scientific">Dendrobium catenatum</name>
    <dbReference type="NCBI Taxonomy" id="906689"/>
    <lineage>
        <taxon>Eukaryota</taxon>
        <taxon>Viridiplantae</taxon>
        <taxon>Streptophyta</taxon>
        <taxon>Embryophyta</taxon>
        <taxon>Tracheophyta</taxon>
        <taxon>Spermatophyta</taxon>
        <taxon>Magnoliopsida</taxon>
        <taxon>Liliopsida</taxon>
        <taxon>Asparagales</taxon>
        <taxon>Orchidaceae</taxon>
        <taxon>Epidendroideae</taxon>
        <taxon>Malaxideae</taxon>
        <taxon>Dendrobiinae</taxon>
        <taxon>Dendrobium</taxon>
    </lineage>
</organism>
<accession>A0A2I0V6G9</accession>
<dbReference type="Proteomes" id="UP000233837">
    <property type="component" value="Unassembled WGS sequence"/>
</dbReference>
<sequence length="69" mass="7669">MSKVERPRGVEEATQGRKFPSQQQTPVSLPIKMSVFRSDKKEVVEGASSDSTQEPRGDELSSLRPIKLP</sequence>
<evidence type="ECO:0000313" key="3">
    <source>
        <dbReference type="Proteomes" id="UP000233837"/>
    </source>
</evidence>
<feature type="region of interest" description="Disordered" evidence="1">
    <location>
        <begin position="1"/>
        <end position="69"/>
    </location>
</feature>
<name>A0A2I0V6G9_9ASPA</name>
<keyword evidence="3" id="KW-1185">Reference proteome</keyword>